<gene>
    <name evidence="3" type="ORF">GD627_14950</name>
</gene>
<proteinExistence type="predicted"/>
<feature type="transmembrane region" description="Helical" evidence="2">
    <location>
        <begin position="187"/>
        <end position="212"/>
    </location>
</feature>
<feature type="transmembrane region" description="Helical" evidence="2">
    <location>
        <begin position="218"/>
        <end position="241"/>
    </location>
</feature>
<comment type="caution">
    <text evidence="3">The sequence shown here is derived from an EMBL/GenBank/DDBJ whole genome shotgun (WGS) entry which is preliminary data.</text>
</comment>
<protein>
    <recommendedName>
        <fullName evidence="5">DUF3533 domain-containing protein</fullName>
    </recommendedName>
</protein>
<feature type="transmembrane region" description="Helical" evidence="2">
    <location>
        <begin position="262"/>
        <end position="281"/>
    </location>
</feature>
<sequence length="357" mass="35417">MSSPESTTPAPRLAGGRLVGMLGSQVMVGAAVAAAFVGLYVGLQRDPQPDHLPIAVVGTEMAEGASHAWGERVTVLQAADTAAATQLLQDHAAVAALVPDPGAPGLDLLTAGANGRSAVGAATALAAGLAEAVKQPILSTTDVVPLAAQDMQGLSGFYLVFGVTLASFILAQIMYSVAALVRLRWRVLTLVVGAAAIAAVAAILAGPVYGAVPAPVAAVIPVLTLLGIGVSLATLAIASLVGPLGNIVSTITFTTLGNASSGATVSAFLMPAAIAHIGAALPPGAAFRAISDASYFGGRDALGPVLVLLAWIVAAGGLIALHAVRSRTVSPGTVPSTRRLPGRRRAGGTARAAALQR</sequence>
<evidence type="ECO:0008006" key="5">
    <source>
        <dbReference type="Google" id="ProtNLM"/>
    </source>
</evidence>
<dbReference type="RefSeq" id="WP_152273200.1">
    <property type="nucleotide sequence ID" value="NZ_VTFX01000006.1"/>
</dbReference>
<dbReference type="AlphaFoldDB" id="A0A5N6MEK4"/>
<keyword evidence="2" id="KW-0812">Transmembrane</keyword>
<organism evidence="3 4">
    <name type="scientific">Arthrobacter yangruifuii</name>
    <dbReference type="NCBI Taxonomy" id="2606616"/>
    <lineage>
        <taxon>Bacteria</taxon>
        <taxon>Bacillati</taxon>
        <taxon>Actinomycetota</taxon>
        <taxon>Actinomycetes</taxon>
        <taxon>Micrococcales</taxon>
        <taxon>Micrococcaceae</taxon>
        <taxon>Arthrobacter</taxon>
    </lineage>
</organism>
<evidence type="ECO:0000313" key="4">
    <source>
        <dbReference type="Proteomes" id="UP000326852"/>
    </source>
</evidence>
<dbReference type="EMBL" id="VTFX01000006">
    <property type="protein sequence ID" value="KAD3456005.1"/>
    <property type="molecule type" value="Genomic_DNA"/>
</dbReference>
<evidence type="ECO:0000313" key="3">
    <source>
        <dbReference type="EMBL" id="KAD3456005.1"/>
    </source>
</evidence>
<keyword evidence="2" id="KW-0472">Membrane</keyword>
<keyword evidence="4" id="KW-1185">Reference proteome</keyword>
<dbReference type="Proteomes" id="UP000326852">
    <property type="component" value="Unassembled WGS sequence"/>
</dbReference>
<feature type="transmembrane region" description="Helical" evidence="2">
    <location>
        <begin position="156"/>
        <end position="175"/>
    </location>
</feature>
<keyword evidence="2" id="KW-1133">Transmembrane helix</keyword>
<evidence type="ECO:0000256" key="2">
    <source>
        <dbReference type="SAM" id="Phobius"/>
    </source>
</evidence>
<feature type="transmembrane region" description="Helical" evidence="2">
    <location>
        <begin position="301"/>
        <end position="321"/>
    </location>
</feature>
<reference evidence="3 4" key="1">
    <citation type="submission" date="2019-08" db="EMBL/GenBank/DDBJ databases">
        <title>Arthrobacter sp. nov., isolated from plateau pika and Tibetan wild ass.</title>
        <authorList>
            <person name="Ge Y."/>
        </authorList>
    </citation>
    <scope>NUCLEOTIDE SEQUENCE [LARGE SCALE GENOMIC DNA]</scope>
    <source>
        <strain evidence="3 4">785</strain>
    </source>
</reference>
<feature type="compositionally biased region" description="Low complexity" evidence="1">
    <location>
        <begin position="347"/>
        <end position="357"/>
    </location>
</feature>
<accession>A0A5N6MEK4</accession>
<feature type="region of interest" description="Disordered" evidence="1">
    <location>
        <begin position="329"/>
        <end position="357"/>
    </location>
</feature>
<name>A0A5N6MEK4_9MICC</name>
<evidence type="ECO:0000256" key="1">
    <source>
        <dbReference type="SAM" id="MobiDB-lite"/>
    </source>
</evidence>
<feature type="transmembrane region" description="Helical" evidence="2">
    <location>
        <begin position="21"/>
        <end position="43"/>
    </location>
</feature>